<keyword evidence="19" id="KW-0418">Kinase</keyword>
<keyword evidence="20" id="KW-1185">Reference proteome</keyword>
<keyword evidence="4" id="KW-0723">Serine/threonine-protein kinase</keyword>
<dbReference type="GO" id="GO:0005524">
    <property type="term" value="F:ATP binding"/>
    <property type="evidence" value="ECO:0007669"/>
    <property type="project" value="UniProtKB-UniRule"/>
</dbReference>
<evidence type="ECO:0000256" key="14">
    <source>
        <dbReference type="ARBA" id="ARBA00048679"/>
    </source>
</evidence>
<feature type="compositionally biased region" description="Polar residues" evidence="16">
    <location>
        <begin position="39"/>
        <end position="48"/>
    </location>
</feature>
<keyword evidence="12" id="KW-0687">Ribonucleoprotein</keyword>
<comment type="catalytic activity">
    <reaction evidence="14">
        <text>L-seryl-[protein] + ATP = O-phospho-L-seryl-[protein] + ADP + H(+)</text>
        <dbReference type="Rhea" id="RHEA:17989"/>
        <dbReference type="Rhea" id="RHEA-COMP:9863"/>
        <dbReference type="Rhea" id="RHEA-COMP:11604"/>
        <dbReference type="ChEBI" id="CHEBI:15378"/>
        <dbReference type="ChEBI" id="CHEBI:29999"/>
        <dbReference type="ChEBI" id="CHEBI:30616"/>
        <dbReference type="ChEBI" id="CHEBI:83421"/>
        <dbReference type="ChEBI" id="CHEBI:456216"/>
        <dbReference type="EC" id="2.7.11.1"/>
    </reaction>
</comment>
<feature type="transmembrane region" description="Helical" evidence="17">
    <location>
        <begin position="370"/>
        <end position="389"/>
    </location>
</feature>
<keyword evidence="5" id="KW-0808">Transferase</keyword>
<dbReference type="PROSITE" id="PS50011">
    <property type="entry name" value="PROTEIN_KINASE_DOM"/>
    <property type="match status" value="1"/>
</dbReference>
<feature type="region of interest" description="Disordered" evidence="16">
    <location>
        <begin position="39"/>
        <end position="69"/>
    </location>
</feature>
<comment type="caution">
    <text evidence="19">The sequence shown here is derived from an EMBL/GenBank/DDBJ whole genome shotgun (WGS) entry which is preliminary data.</text>
</comment>
<dbReference type="FunFam" id="2.20.28.120:FF:000006">
    <property type="entry name" value="50S ribosomal protein L33"/>
    <property type="match status" value="1"/>
</dbReference>
<evidence type="ECO:0000256" key="2">
    <source>
        <dbReference type="ARBA" id="ARBA00007596"/>
    </source>
</evidence>
<evidence type="ECO:0000256" key="5">
    <source>
        <dbReference type="ARBA" id="ARBA00022679"/>
    </source>
</evidence>
<dbReference type="InterPro" id="IPR047117">
    <property type="entry name" value="PERK1-13-like"/>
</dbReference>
<dbReference type="GO" id="GO:0005737">
    <property type="term" value="C:cytoplasm"/>
    <property type="evidence" value="ECO:0007669"/>
    <property type="project" value="UniProtKB-ARBA"/>
</dbReference>
<evidence type="ECO:0000256" key="10">
    <source>
        <dbReference type="ARBA" id="ARBA00022989"/>
    </source>
</evidence>
<feature type="binding site" evidence="15">
    <location>
        <position position="116"/>
    </location>
    <ligand>
        <name>ATP</name>
        <dbReference type="ChEBI" id="CHEBI:30616"/>
    </ligand>
</feature>
<dbReference type="SUPFAM" id="SSF57829">
    <property type="entry name" value="Zn-binding ribosomal proteins"/>
    <property type="match status" value="1"/>
</dbReference>
<keyword evidence="8 15" id="KW-0067">ATP-binding</keyword>
<feature type="domain" description="Protein kinase" evidence="18">
    <location>
        <begin position="88"/>
        <end position="356"/>
    </location>
</feature>
<dbReference type="Gene3D" id="1.10.510.10">
    <property type="entry name" value="Transferase(Phosphotransferase) domain 1"/>
    <property type="match status" value="1"/>
</dbReference>
<dbReference type="PROSITE" id="PS00107">
    <property type="entry name" value="PROTEIN_KINASE_ATP"/>
    <property type="match status" value="1"/>
</dbReference>
<comment type="subcellular location">
    <subcellularLocation>
        <location evidence="1">Cell membrane</location>
        <topology evidence="1">Single-pass membrane protein</topology>
    </subcellularLocation>
</comment>
<dbReference type="NCBIfam" id="TIGR01023">
    <property type="entry name" value="rpmG_bact"/>
    <property type="match status" value="1"/>
</dbReference>
<evidence type="ECO:0000256" key="16">
    <source>
        <dbReference type="SAM" id="MobiDB-lite"/>
    </source>
</evidence>
<protein>
    <recommendedName>
        <fullName evidence="3">non-specific serine/threonine protein kinase</fullName>
        <ecNumber evidence="3">2.7.11.1</ecNumber>
    </recommendedName>
</protein>
<gene>
    <name evidence="19" type="ORF">Adt_07953</name>
</gene>
<evidence type="ECO:0000256" key="11">
    <source>
        <dbReference type="ARBA" id="ARBA00023136"/>
    </source>
</evidence>
<feature type="transmembrane region" description="Helical" evidence="17">
    <location>
        <begin position="440"/>
        <end position="459"/>
    </location>
</feature>
<dbReference type="FunFam" id="1.10.510.10:FF:000430">
    <property type="entry name" value="Protein kinase superfamily protein"/>
    <property type="match status" value="1"/>
</dbReference>
<evidence type="ECO:0000256" key="6">
    <source>
        <dbReference type="ARBA" id="ARBA00022692"/>
    </source>
</evidence>
<dbReference type="Gene3D" id="3.30.200.20">
    <property type="entry name" value="Phosphorylase Kinase, domain 1"/>
    <property type="match status" value="1"/>
</dbReference>
<dbReference type="PANTHER" id="PTHR47982">
    <property type="entry name" value="PROLINE-RICH RECEPTOR-LIKE PROTEIN KINASE PERK4"/>
    <property type="match status" value="1"/>
</dbReference>
<keyword evidence="6 17" id="KW-0812">Transmembrane</keyword>
<feature type="transmembrane region" description="Helical" evidence="17">
    <location>
        <begin position="6"/>
        <end position="31"/>
    </location>
</feature>
<dbReference type="InterPro" id="IPR017441">
    <property type="entry name" value="Protein_kinase_ATP_BS"/>
</dbReference>
<evidence type="ECO:0000259" key="18">
    <source>
        <dbReference type="PROSITE" id="PS50011"/>
    </source>
</evidence>
<evidence type="ECO:0000256" key="8">
    <source>
        <dbReference type="ARBA" id="ARBA00022840"/>
    </source>
</evidence>
<sequence>MASSFAAIIGGIGGALALLGTMIFLTWLCMLQRRKFSNNNSDTASSDPSAVVESKIGGTSSCTAPPAAGQHEARQFRMEELEQATRNFNESNLIGCGNFGLVFKGLLCDGTVVAIKRRRGGPRQEFIDEVVYLSQIWNRNLVTLLGYCQENGYQMLVFEYLPNGSMCHHLYDAGKDSRTKLEFKQRLSIAIGAAKGLSHLHSLCPPALHNNFKTANVLVDENFIAKVADAGVSKLLEKIGDANPSSSNFSTFKDPEVEQMGIFCEKSDVYSFGVFLMELITGREATDMEAFGSNEHVLQWVQMLLSSNNLVDRRLAGSFTAEGMRDLIRLMLHCMRFPGKERLEMENVVLELDRILDQEIRLTTVTGERFVSVLCSTLYDCLFVGLLVFDSRIISSVRMFKGAEPKWFYTLNNPKGNKSISPFLCAEEIPTATMGEKKKAGAMLVRLVSAAGTGFFYVVKKTKRLQSSQIKLEFRKYDPRVNRHVLFTEAKMK</sequence>
<dbReference type="EC" id="2.7.11.1" evidence="3"/>
<dbReference type="AlphaFoldDB" id="A0ABD1VBD0"/>
<dbReference type="Proteomes" id="UP001604336">
    <property type="component" value="Unassembled WGS sequence"/>
</dbReference>
<reference evidence="20" key="1">
    <citation type="submission" date="2024-07" db="EMBL/GenBank/DDBJ databases">
        <title>Two chromosome-level genome assemblies of Korean endemic species Abeliophyllum distichum and Forsythia ovata (Oleaceae).</title>
        <authorList>
            <person name="Jang H."/>
        </authorList>
    </citation>
    <scope>NUCLEOTIDE SEQUENCE [LARGE SCALE GENOMIC DNA]</scope>
</reference>
<organism evidence="19 20">
    <name type="scientific">Abeliophyllum distichum</name>
    <dbReference type="NCBI Taxonomy" id="126358"/>
    <lineage>
        <taxon>Eukaryota</taxon>
        <taxon>Viridiplantae</taxon>
        <taxon>Streptophyta</taxon>
        <taxon>Embryophyta</taxon>
        <taxon>Tracheophyta</taxon>
        <taxon>Spermatophyta</taxon>
        <taxon>Magnoliopsida</taxon>
        <taxon>eudicotyledons</taxon>
        <taxon>Gunneridae</taxon>
        <taxon>Pentapetalae</taxon>
        <taxon>asterids</taxon>
        <taxon>lamiids</taxon>
        <taxon>Lamiales</taxon>
        <taxon>Oleaceae</taxon>
        <taxon>Forsythieae</taxon>
        <taxon>Abeliophyllum</taxon>
    </lineage>
</organism>
<keyword evidence="10 17" id="KW-1133">Transmembrane helix</keyword>
<keyword evidence="9" id="KW-0689">Ribosomal protein</keyword>
<keyword evidence="7 15" id="KW-0547">Nucleotide-binding</keyword>
<proteinExistence type="inferred from homology"/>
<evidence type="ECO:0000313" key="20">
    <source>
        <dbReference type="Proteomes" id="UP001604336"/>
    </source>
</evidence>
<evidence type="ECO:0000256" key="7">
    <source>
        <dbReference type="ARBA" id="ARBA00022741"/>
    </source>
</evidence>
<keyword evidence="11 17" id="KW-0472">Membrane</keyword>
<evidence type="ECO:0000256" key="3">
    <source>
        <dbReference type="ARBA" id="ARBA00012513"/>
    </source>
</evidence>
<dbReference type="InterPro" id="IPR038584">
    <property type="entry name" value="Ribosomal_bL33_sf"/>
</dbReference>
<name>A0ABD1VBD0_9LAMI</name>
<comment type="similarity">
    <text evidence="2">Belongs to the bacterial ribosomal protein bL33 family.</text>
</comment>
<accession>A0ABD1VBD0</accession>
<evidence type="ECO:0000256" key="9">
    <source>
        <dbReference type="ARBA" id="ARBA00022980"/>
    </source>
</evidence>
<dbReference type="InterPro" id="IPR000719">
    <property type="entry name" value="Prot_kinase_dom"/>
</dbReference>
<evidence type="ECO:0000256" key="4">
    <source>
        <dbReference type="ARBA" id="ARBA00022527"/>
    </source>
</evidence>
<evidence type="ECO:0000256" key="15">
    <source>
        <dbReference type="PROSITE-ProRule" id="PRU10141"/>
    </source>
</evidence>
<dbReference type="InterPro" id="IPR001245">
    <property type="entry name" value="Ser-Thr/Tyr_kinase_cat_dom"/>
</dbReference>
<evidence type="ECO:0000256" key="17">
    <source>
        <dbReference type="SAM" id="Phobius"/>
    </source>
</evidence>
<dbReference type="Pfam" id="PF00471">
    <property type="entry name" value="Ribosomal_L33"/>
    <property type="match status" value="1"/>
</dbReference>
<evidence type="ECO:0000256" key="13">
    <source>
        <dbReference type="ARBA" id="ARBA00047899"/>
    </source>
</evidence>
<evidence type="ECO:0000256" key="1">
    <source>
        <dbReference type="ARBA" id="ARBA00004162"/>
    </source>
</evidence>
<dbReference type="InterPro" id="IPR011332">
    <property type="entry name" value="Ribosomal_zn-bd"/>
</dbReference>
<dbReference type="Pfam" id="PF07714">
    <property type="entry name" value="PK_Tyr_Ser-Thr"/>
    <property type="match status" value="1"/>
</dbReference>
<dbReference type="Gene3D" id="2.20.28.120">
    <property type="entry name" value="Ribosomal protein L33"/>
    <property type="match status" value="1"/>
</dbReference>
<evidence type="ECO:0000313" key="19">
    <source>
        <dbReference type="EMBL" id="KAL2534602.1"/>
    </source>
</evidence>
<dbReference type="GO" id="GO:0005886">
    <property type="term" value="C:plasma membrane"/>
    <property type="evidence" value="ECO:0007669"/>
    <property type="project" value="UniProtKB-SubCell"/>
</dbReference>
<dbReference type="GO" id="GO:0004674">
    <property type="term" value="F:protein serine/threonine kinase activity"/>
    <property type="evidence" value="ECO:0007669"/>
    <property type="project" value="UniProtKB-KW"/>
</dbReference>
<dbReference type="InterPro" id="IPR001705">
    <property type="entry name" value="Ribosomal_bL33"/>
</dbReference>
<dbReference type="PANTHER" id="PTHR47982:SF54">
    <property type="entry name" value="PROTEIN KINASE SUPERFAMILY PROTEIN"/>
    <property type="match status" value="1"/>
</dbReference>
<dbReference type="EMBL" id="JBFOLK010000002">
    <property type="protein sequence ID" value="KAL2534602.1"/>
    <property type="molecule type" value="Genomic_DNA"/>
</dbReference>
<dbReference type="GO" id="GO:0005840">
    <property type="term" value="C:ribosome"/>
    <property type="evidence" value="ECO:0007669"/>
    <property type="project" value="UniProtKB-KW"/>
</dbReference>
<comment type="catalytic activity">
    <reaction evidence="13">
        <text>L-threonyl-[protein] + ATP = O-phospho-L-threonyl-[protein] + ADP + H(+)</text>
        <dbReference type="Rhea" id="RHEA:46608"/>
        <dbReference type="Rhea" id="RHEA-COMP:11060"/>
        <dbReference type="Rhea" id="RHEA-COMP:11605"/>
        <dbReference type="ChEBI" id="CHEBI:15378"/>
        <dbReference type="ChEBI" id="CHEBI:30013"/>
        <dbReference type="ChEBI" id="CHEBI:30616"/>
        <dbReference type="ChEBI" id="CHEBI:61977"/>
        <dbReference type="ChEBI" id="CHEBI:456216"/>
        <dbReference type="EC" id="2.7.11.1"/>
    </reaction>
</comment>
<dbReference type="GO" id="GO:1990904">
    <property type="term" value="C:ribonucleoprotein complex"/>
    <property type="evidence" value="ECO:0007669"/>
    <property type="project" value="UniProtKB-KW"/>
</dbReference>
<evidence type="ECO:0000256" key="12">
    <source>
        <dbReference type="ARBA" id="ARBA00023274"/>
    </source>
</evidence>
<dbReference type="InterPro" id="IPR011009">
    <property type="entry name" value="Kinase-like_dom_sf"/>
</dbReference>
<dbReference type="SUPFAM" id="SSF56112">
    <property type="entry name" value="Protein kinase-like (PK-like)"/>
    <property type="match status" value="1"/>
</dbReference>